<dbReference type="Pfam" id="PF18902">
    <property type="entry name" value="DUF5658"/>
    <property type="match status" value="1"/>
</dbReference>
<reference evidence="4" key="1">
    <citation type="journal article" date="2015" name="Microbiology">
        <title>Genome of Methanoregula boonei 6A8 reveals adaptations to oligotrophic peatland environments.</title>
        <authorList>
            <person name="Braeuer S."/>
            <person name="Cadillo-Quiroz H."/>
            <person name="Kyrpides N."/>
            <person name="Woyke T."/>
            <person name="Goodwin L."/>
            <person name="Detter C."/>
            <person name="Podell S."/>
            <person name="Yavitt J.B."/>
            <person name="Zinder S.H."/>
        </authorList>
    </citation>
    <scope>NUCLEOTIDE SEQUENCE [LARGE SCALE GENOMIC DNA]</scope>
    <source>
        <strain evidence="4">DSM 21154 / JCM 14090 / 6A8</strain>
    </source>
</reference>
<accession>A7IB15</accession>
<name>A7IB15_METB6</name>
<dbReference type="HOGENOM" id="CLU_1891406_0_0_2"/>
<protein>
    <recommendedName>
        <fullName evidence="2">DUF5658 domain-containing protein</fullName>
    </recommendedName>
</protein>
<dbReference type="InterPro" id="IPR043717">
    <property type="entry name" value="DUF5658"/>
</dbReference>
<dbReference type="EMBL" id="CP000780">
    <property type="protein sequence ID" value="ABS56926.1"/>
    <property type="molecule type" value="Genomic_DNA"/>
</dbReference>
<feature type="transmembrane region" description="Helical" evidence="1">
    <location>
        <begin position="103"/>
        <end position="124"/>
    </location>
</feature>
<evidence type="ECO:0000313" key="4">
    <source>
        <dbReference type="Proteomes" id="UP000002408"/>
    </source>
</evidence>
<feature type="domain" description="DUF5658" evidence="2">
    <location>
        <begin position="32"/>
        <end position="123"/>
    </location>
</feature>
<gene>
    <name evidence="3" type="ordered locus">Mboo_2412</name>
</gene>
<keyword evidence="1" id="KW-0812">Transmembrane</keyword>
<feature type="transmembrane region" description="Helical" evidence="1">
    <location>
        <begin position="72"/>
        <end position="91"/>
    </location>
</feature>
<dbReference type="KEGG" id="mbn:Mboo_2412"/>
<keyword evidence="1" id="KW-0472">Membrane</keyword>
<feature type="transmembrane region" description="Helical" evidence="1">
    <location>
        <begin position="29"/>
        <end position="52"/>
    </location>
</feature>
<evidence type="ECO:0000259" key="2">
    <source>
        <dbReference type="Pfam" id="PF18902"/>
    </source>
</evidence>
<dbReference type="Proteomes" id="UP000002408">
    <property type="component" value="Chromosome"/>
</dbReference>
<organism evidence="3 4">
    <name type="scientific">Methanoregula boonei (strain DSM 21154 / JCM 14090 / 6A8)</name>
    <dbReference type="NCBI Taxonomy" id="456442"/>
    <lineage>
        <taxon>Archaea</taxon>
        <taxon>Methanobacteriati</taxon>
        <taxon>Methanobacteriota</taxon>
        <taxon>Stenosarchaea group</taxon>
        <taxon>Methanomicrobia</taxon>
        <taxon>Methanomicrobiales</taxon>
        <taxon>Methanoregulaceae</taxon>
        <taxon>Methanoregula</taxon>
    </lineage>
</organism>
<keyword evidence="4" id="KW-1185">Reference proteome</keyword>
<dbReference type="GeneID" id="5411633"/>
<proteinExistence type="predicted"/>
<evidence type="ECO:0000313" key="3">
    <source>
        <dbReference type="EMBL" id="ABS56926.1"/>
    </source>
</evidence>
<dbReference type="AlphaFoldDB" id="A7IB15"/>
<sequence length="134" mass="15125">MQCSKTLPSRLESIVRTLFPDEIAIDSEWLLFLTFLVIFDVLSTTLLLWKGAGAGAASEANPFMAFIVYRPLLHLGLKLLFALFTIIVANIMEHNYPGLGLRIVQVACIPYMLAFTVNLFWLMYSDQLLFIVHG</sequence>
<dbReference type="RefSeq" id="WP_012107988.1">
    <property type="nucleotide sequence ID" value="NC_009712.1"/>
</dbReference>
<evidence type="ECO:0000256" key="1">
    <source>
        <dbReference type="SAM" id="Phobius"/>
    </source>
</evidence>
<keyword evidence="1" id="KW-1133">Transmembrane helix</keyword>